<dbReference type="InterPro" id="IPR000305">
    <property type="entry name" value="GIY-YIG_endonuc"/>
</dbReference>
<dbReference type="PANTHER" id="PTHR21301">
    <property type="entry name" value="REVERSE TRANSCRIPTASE"/>
    <property type="match status" value="1"/>
</dbReference>
<dbReference type="EMBL" id="CAJOBC010108610">
    <property type="protein sequence ID" value="CAF4515177.1"/>
    <property type="molecule type" value="Genomic_DNA"/>
</dbReference>
<protein>
    <recommendedName>
        <fullName evidence="1">GIY-YIG domain-containing protein</fullName>
    </recommendedName>
</protein>
<dbReference type="OrthoDB" id="6131042at2759"/>
<organism evidence="2 3">
    <name type="scientific">Didymodactylos carnosus</name>
    <dbReference type="NCBI Taxonomy" id="1234261"/>
    <lineage>
        <taxon>Eukaryota</taxon>
        <taxon>Metazoa</taxon>
        <taxon>Spiralia</taxon>
        <taxon>Gnathifera</taxon>
        <taxon>Rotifera</taxon>
        <taxon>Eurotatoria</taxon>
        <taxon>Bdelloidea</taxon>
        <taxon>Philodinida</taxon>
        <taxon>Philodinidae</taxon>
        <taxon>Didymodactylos</taxon>
    </lineage>
</organism>
<accession>A0A8S2XVJ1</accession>
<evidence type="ECO:0000259" key="1">
    <source>
        <dbReference type="PROSITE" id="PS50164"/>
    </source>
</evidence>
<dbReference type="Gene3D" id="3.40.1440.10">
    <property type="entry name" value="GIY-YIG endonuclease"/>
    <property type="match status" value="1"/>
</dbReference>
<dbReference type="Proteomes" id="UP000681722">
    <property type="component" value="Unassembled WGS sequence"/>
</dbReference>
<evidence type="ECO:0000313" key="3">
    <source>
        <dbReference type="Proteomes" id="UP000681722"/>
    </source>
</evidence>
<dbReference type="SUPFAM" id="SSF82771">
    <property type="entry name" value="GIY-YIG endonuclease"/>
    <property type="match status" value="1"/>
</dbReference>
<reference evidence="2" key="1">
    <citation type="submission" date="2021-02" db="EMBL/GenBank/DDBJ databases">
        <authorList>
            <person name="Nowell W R."/>
        </authorList>
    </citation>
    <scope>NUCLEOTIDE SEQUENCE</scope>
</reference>
<dbReference type="InterPro" id="IPR058912">
    <property type="entry name" value="HTH_animal"/>
</dbReference>
<dbReference type="Pfam" id="PF26215">
    <property type="entry name" value="HTH_animal"/>
    <property type="match status" value="1"/>
</dbReference>
<name>A0A8S2XVJ1_9BILA</name>
<dbReference type="CDD" id="cd10442">
    <property type="entry name" value="GIY-YIG_PLEs"/>
    <property type="match status" value="1"/>
</dbReference>
<dbReference type="Pfam" id="PF01541">
    <property type="entry name" value="GIY-YIG"/>
    <property type="match status" value="1"/>
</dbReference>
<feature type="domain" description="GIY-YIG" evidence="1">
    <location>
        <begin position="302"/>
        <end position="384"/>
    </location>
</feature>
<dbReference type="PANTHER" id="PTHR21301:SF10">
    <property type="entry name" value="REVERSE TRANSCRIPTASE DOMAIN-CONTAINING PROTEIN"/>
    <property type="match status" value="1"/>
</dbReference>
<gene>
    <name evidence="2" type="ORF">SRO942_LOCUS45502</name>
</gene>
<sequence>MGTAFAPPYANIYVFNNEIHPLINYIKKYPSSLVRYFRFIDDVLIFIFCQSSNQVDELLTLLNNNNNLKYTFETSQTNIHFLDVNIIINHTFNRIETSLFVKSSNTFQYLEYSSSHPRHIINNIAYSLSNRIIRICSSSFNKWYEFYNLFLRLVNRGHDPPNVLSKILKCKLKNRFDLITLPRRQEKQNDNNNNFYNIIVPYHQQLPPIKQFLGEHFSTELLTNHRLIYTCSSNLSRLLTRSKYPPSFRLITPIPDPPPTTGCKKCYDPICVTCLHLTPSSWFLSTSTNKTYNIPYSVNCDSENLCYLITCKKCQAQYTGDTETSLRKRFNRHTTAIRNQYSDDTNCAIHFNLPDHSLNDLSIIIIETNYINQQHRKDREKYWIDELQCFINSDANSIV</sequence>
<proteinExistence type="predicted"/>
<dbReference type="PROSITE" id="PS50164">
    <property type="entry name" value="GIY_YIG"/>
    <property type="match status" value="1"/>
</dbReference>
<comment type="caution">
    <text evidence="2">The sequence shown here is derived from an EMBL/GenBank/DDBJ whole genome shotgun (WGS) entry which is preliminary data.</text>
</comment>
<dbReference type="AlphaFoldDB" id="A0A8S2XVJ1"/>
<evidence type="ECO:0000313" key="2">
    <source>
        <dbReference type="EMBL" id="CAF4515177.1"/>
    </source>
</evidence>
<dbReference type="InterPro" id="IPR035901">
    <property type="entry name" value="GIY-YIG_endonuc_sf"/>
</dbReference>